<keyword evidence="3" id="KW-1185">Reference proteome</keyword>
<sequence>MSPKDSPVSSATVPPSPPSSPKQHCPTVDRLLRIIRLHKAGSRPNHPEEYRPFSLPAAQLEEFQQRLGQQGLDGYFGDKLRWDYDPRERGGSFKLRMPSQVHERFTALVDDAIYESLKGLSVEVKALEDVYKGRSTTIALHAPQLENSSQESEQEDVVAHRSPDATFYHCSRDALPMCVVEVSYSQQRKSLPRLAETYIVDSRHKIRCVVGLDIAYGTGSKEARVSVWRPGTEVDEDGKRVGVCRCDVDAVVVRGSDGSVGEGELVLNMRDFVPKRLLEEADADKTIAIPFARLASLLAAAEARSSTTSPPRSRSSTPETFRKRKRSPSEELSDGREAAYLRLEEAELEKETTLDGEWTGPGWTQEEGGVEVVERRRSSRSKSARVVGEAS</sequence>
<evidence type="ECO:0000313" key="2">
    <source>
        <dbReference type="EMBL" id="KAF2167420.1"/>
    </source>
</evidence>
<dbReference type="RefSeq" id="XP_033668309.1">
    <property type="nucleotide sequence ID" value="XM_033812562.1"/>
</dbReference>
<accession>A0A6A6CMN9</accession>
<feature type="compositionally biased region" description="Low complexity" evidence="1">
    <location>
        <begin position="1"/>
        <end position="13"/>
    </location>
</feature>
<evidence type="ECO:0000256" key="1">
    <source>
        <dbReference type="SAM" id="MobiDB-lite"/>
    </source>
</evidence>
<proteinExistence type="predicted"/>
<feature type="region of interest" description="Disordered" evidence="1">
    <location>
        <begin position="302"/>
        <end position="391"/>
    </location>
</feature>
<reference evidence="2" key="1">
    <citation type="journal article" date="2020" name="Stud. Mycol.">
        <title>101 Dothideomycetes genomes: a test case for predicting lifestyles and emergence of pathogens.</title>
        <authorList>
            <person name="Haridas S."/>
            <person name="Albert R."/>
            <person name="Binder M."/>
            <person name="Bloem J."/>
            <person name="Labutti K."/>
            <person name="Salamov A."/>
            <person name="Andreopoulos B."/>
            <person name="Baker S."/>
            <person name="Barry K."/>
            <person name="Bills G."/>
            <person name="Bluhm B."/>
            <person name="Cannon C."/>
            <person name="Castanera R."/>
            <person name="Culley D."/>
            <person name="Daum C."/>
            <person name="Ezra D."/>
            <person name="Gonzalez J."/>
            <person name="Henrissat B."/>
            <person name="Kuo A."/>
            <person name="Liang C."/>
            <person name="Lipzen A."/>
            <person name="Lutzoni F."/>
            <person name="Magnuson J."/>
            <person name="Mondo S."/>
            <person name="Nolan M."/>
            <person name="Ohm R."/>
            <person name="Pangilinan J."/>
            <person name="Park H.-J."/>
            <person name="Ramirez L."/>
            <person name="Alfaro M."/>
            <person name="Sun H."/>
            <person name="Tritt A."/>
            <person name="Yoshinaga Y."/>
            <person name="Zwiers L.-H."/>
            <person name="Turgeon B."/>
            <person name="Goodwin S."/>
            <person name="Spatafora J."/>
            <person name="Crous P."/>
            <person name="Grigoriev I."/>
        </authorList>
    </citation>
    <scope>NUCLEOTIDE SEQUENCE</scope>
    <source>
        <strain evidence="2">ATCC 36951</strain>
    </source>
</reference>
<name>A0A6A6CMN9_ZASCE</name>
<feature type="region of interest" description="Disordered" evidence="1">
    <location>
        <begin position="1"/>
        <end position="26"/>
    </location>
</feature>
<dbReference type="AlphaFoldDB" id="A0A6A6CMN9"/>
<feature type="compositionally biased region" description="Low complexity" evidence="1">
    <location>
        <begin position="302"/>
        <end position="318"/>
    </location>
</feature>
<gene>
    <name evidence="2" type="ORF">M409DRAFT_54021</name>
</gene>
<feature type="compositionally biased region" description="Basic and acidic residues" evidence="1">
    <location>
        <begin position="327"/>
        <end position="353"/>
    </location>
</feature>
<protein>
    <submittedName>
        <fullName evidence="2">Uncharacterized protein</fullName>
    </submittedName>
</protein>
<dbReference type="OrthoDB" id="3485856at2759"/>
<dbReference type="Proteomes" id="UP000799537">
    <property type="component" value="Unassembled WGS sequence"/>
</dbReference>
<dbReference type="EMBL" id="ML993593">
    <property type="protein sequence ID" value="KAF2167420.1"/>
    <property type="molecule type" value="Genomic_DNA"/>
</dbReference>
<organism evidence="2 3">
    <name type="scientific">Zasmidium cellare ATCC 36951</name>
    <dbReference type="NCBI Taxonomy" id="1080233"/>
    <lineage>
        <taxon>Eukaryota</taxon>
        <taxon>Fungi</taxon>
        <taxon>Dikarya</taxon>
        <taxon>Ascomycota</taxon>
        <taxon>Pezizomycotina</taxon>
        <taxon>Dothideomycetes</taxon>
        <taxon>Dothideomycetidae</taxon>
        <taxon>Mycosphaerellales</taxon>
        <taxon>Mycosphaerellaceae</taxon>
        <taxon>Zasmidium</taxon>
    </lineage>
</organism>
<evidence type="ECO:0000313" key="3">
    <source>
        <dbReference type="Proteomes" id="UP000799537"/>
    </source>
</evidence>
<dbReference type="GeneID" id="54565834"/>